<sequence>MPHANNSHFRCQGSSRSHRSNFERDVRLATPGAFNGGIFLVHDRRHPSHVFIEKRISGRELRDGHAEREVDSLRHCDHPNITEFIHYEIQTYVGYRSSVGRLIIQYCELGDLETMIQNCRRRDYRLPEGFLWSIFWDMSRALCHLRTGRDATLDAASGHSITEIQGWSVIFHRDFKPQNVLLTSRGRGRWPRAVLADFGCSVTQDQVRRGQGSLIASRFTGFFAPPEAPYWGLRSDVYGLGLTMHCLGRCIATPHRGPGRGDPTGQRYSSSLSRSVDECLVRDPADRVSAKNLPATIYRRWTRFENEHPGHTQLPPELFGRRRR</sequence>
<dbReference type="PROSITE" id="PS50011">
    <property type="entry name" value="PROTEIN_KINASE_DOM"/>
    <property type="match status" value="1"/>
</dbReference>
<evidence type="ECO:0000313" key="10">
    <source>
        <dbReference type="EMBL" id="KAF2120285.1"/>
    </source>
</evidence>
<dbReference type="PROSITE" id="PS00108">
    <property type="entry name" value="PROTEIN_KINASE_ST"/>
    <property type="match status" value="1"/>
</dbReference>
<comment type="catalytic activity">
    <reaction evidence="7">
        <text>L-threonyl-[protein] + ATP = O-phospho-L-threonyl-[protein] + ADP + H(+)</text>
        <dbReference type="Rhea" id="RHEA:46608"/>
        <dbReference type="Rhea" id="RHEA-COMP:11060"/>
        <dbReference type="Rhea" id="RHEA-COMP:11605"/>
        <dbReference type="ChEBI" id="CHEBI:15378"/>
        <dbReference type="ChEBI" id="CHEBI:30013"/>
        <dbReference type="ChEBI" id="CHEBI:30616"/>
        <dbReference type="ChEBI" id="CHEBI:61977"/>
        <dbReference type="ChEBI" id="CHEBI:456216"/>
        <dbReference type="EC" id="2.7.11.1"/>
    </reaction>
</comment>
<evidence type="ECO:0000256" key="3">
    <source>
        <dbReference type="ARBA" id="ARBA00022679"/>
    </source>
</evidence>
<dbReference type="GO" id="GO:0005524">
    <property type="term" value="F:ATP binding"/>
    <property type="evidence" value="ECO:0007669"/>
    <property type="project" value="UniProtKB-KW"/>
</dbReference>
<dbReference type="Gene3D" id="1.10.510.10">
    <property type="entry name" value="Transferase(Phosphotransferase) domain 1"/>
    <property type="match status" value="1"/>
</dbReference>
<keyword evidence="6" id="KW-0067">ATP-binding</keyword>
<dbReference type="PANTHER" id="PTHR43671:SF98">
    <property type="entry name" value="SERINE_THREONINE-PROTEIN KINASE NEK11"/>
    <property type="match status" value="1"/>
</dbReference>
<feature type="domain" description="Protein kinase" evidence="9">
    <location>
        <begin position="23"/>
        <end position="302"/>
    </location>
</feature>
<evidence type="ECO:0000313" key="11">
    <source>
        <dbReference type="Proteomes" id="UP000799770"/>
    </source>
</evidence>
<evidence type="ECO:0000256" key="5">
    <source>
        <dbReference type="ARBA" id="ARBA00022777"/>
    </source>
</evidence>
<evidence type="ECO:0000259" key="9">
    <source>
        <dbReference type="PROSITE" id="PS50011"/>
    </source>
</evidence>
<comment type="catalytic activity">
    <reaction evidence="8">
        <text>L-seryl-[protein] + ATP = O-phospho-L-seryl-[protein] + ADP + H(+)</text>
        <dbReference type="Rhea" id="RHEA:17989"/>
        <dbReference type="Rhea" id="RHEA-COMP:9863"/>
        <dbReference type="Rhea" id="RHEA-COMP:11604"/>
        <dbReference type="ChEBI" id="CHEBI:15378"/>
        <dbReference type="ChEBI" id="CHEBI:29999"/>
        <dbReference type="ChEBI" id="CHEBI:30616"/>
        <dbReference type="ChEBI" id="CHEBI:83421"/>
        <dbReference type="ChEBI" id="CHEBI:456216"/>
        <dbReference type="EC" id="2.7.11.1"/>
    </reaction>
</comment>
<dbReference type="GO" id="GO:0004674">
    <property type="term" value="F:protein serine/threonine kinase activity"/>
    <property type="evidence" value="ECO:0007669"/>
    <property type="project" value="UniProtKB-KW"/>
</dbReference>
<dbReference type="SMART" id="SM00220">
    <property type="entry name" value="S_TKc"/>
    <property type="match status" value="1"/>
</dbReference>
<dbReference type="Pfam" id="PF00069">
    <property type="entry name" value="Pkinase"/>
    <property type="match status" value="1"/>
</dbReference>
<name>A0A6A5ZLY5_9PLEO</name>
<dbReference type="InterPro" id="IPR050660">
    <property type="entry name" value="NEK_Ser/Thr_kinase"/>
</dbReference>
<dbReference type="PANTHER" id="PTHR43671">
    <property type="entry name" value="SERINE/THREONINE-PROTEIN KINASE NEK"/>
    <property type="match status" value="1"/>
</dbReference>
<protein>
    <recommendedName>
        <fullName evidence="1">non-specific serine/threonine protein kinase</fullName>
        <ecNumber evidence="1">2.7.11.1</ecNumber>
    </recommendedName>
</protein>
<dbReference type="Proteomes" id="UP000799770">
    <property type="component" value="Unassembled WGS sequence"/>
</dbReference>
<dbReference type="SUPFAM" id="SSF56112">
    <property type="entry name" value="Protein kinase-like (PK-like)"/>
    <property type="match status" value="1"/>
</dbReference>
<evidence type="ECO:0000256" key="1">
    <source>
        <dbReference type="ARBA" id="ARBA00012513"/>
    </source>
</evidence>
<evidence type="ECO:0000256" key="8">
    <source>
        <dbReference type="ARBA" id="ARBA00048679"/>
    </source>
</evidence>
<gene>
    <name evidence="10" type="ORF">BDV96DRAFT_595839</name>
</gene>
<dbReference type="InterPro" id="IPR000719">
    <property type="entry name" value="Prot_kinase_dom"/>
</dbReference>
<dbReference type="EC" id="2.7.11.1" evidence="1"/>
<dbReference type="CDD" id="cd00180">
    <property type="entry name" value="PKc"/>
    <property type="match status" value="1"/>
</dbReference>
<dbReference type="EMBL" id="ML977314">
    <property type="protein sequence ID" value="KAF2120285.1"/>
    <property type="molecule type" value="Genomic_DNA"/>
</dbReference>
<dbReference type="InterPro" id="IPR008271">
    <property type="entry name" value="Ser/Thr_kinase_AS"/>
</dbReference>
<dbReference type="OrthoDB" id="310217at2759"/>
<proteinExistence type="predicted"/>
<keyword evidence="5 10" id="KW-0418">Kinase</keyword>
<keyword evidence="4" id="KW-0547">Nucleotide-binding</keyword>
<evidence type="ECO:0000256" key="2">
    <source>
        <dbReference type="ARBA" id="ARBA00022527"/>
    </source>
</evidence>
<organism evidence="10 11">
    <name type="scientific">Lophiotrema nucula</name>
    <dbReference type="NCBI Taxonomy" id="690887"/>
    <lineage>
        <taxon>Eukaryota</taxon>
        <taxon>Fungi</taxon>
        <taxon>Dikarya</taxon>
        <taxon>Ascomycota</taxon>
        <taxon>Pezizomycotina</taxon>
        <taxon>Dothideomycetes</taxon>
        <taxon>Pleosporomycetidae</taxon>
        <taxon>Pleosporales</taxon>
        <taxon>Lophiotremataceae</taxon>
        <taxon>Lophiotrema</taxon>
    </lineage>
</organism>
<keyword evidence="2" id="KW-0723">Serine/threonine-protein kinase</keyword>
<dbReference type="AlphaFoldDB" id="A0A6A5ZLY5"/>
<accession>A0A6A5ZLY5</accession>
<keyword evidence="11" id="KW-1185">Reference proteome</keyword>
<evidence type="ECO:0000256" key="7">
    <source>
        <dbReference type="ARBA" id="ARBA00047899"/>
    </source>
</evidence>
<reference evidence="10" key="1">
    <citation type="journal article" date="2020" name="Stud. Mycol.">
        <title>101 Dothideomycetes genomes: a test case for predicting lifestyles and emergence of pathogens.</title>
        <authorList>
            <person name="Haridas S."/>
            <person name="Albert R."/>
            <person name="Binder M."/>
            <person name="Bloem J."/>
            <person name="Labutti K."/>
            <person name="Salamov A."/>
            <person name="Andreopoulos B."/>
            <person name="Baker S."/>
            <person name="Barry K."/>
            <person name="Bills G."/>
            <person name="Bluhm B."/>
            <person name="Cannon C."/>
            <person name="Castanera R."/>
            <person name="Culley D."/>
            <person name="Daum C."/>
            <person name="Ezra D."/>
            <person name="Gonzalez J."/>
            <person name="Henrissat B."/>
            <person name="Kuo A."/>
            <person name="Liang C."/>
            <person name="Lipzen A."/>
            <person name="Lutzoni F."/>
            <person name="Magnuson J."/>
            <person name="Mondo S."/>
            <person name="Nolan M."/>
            <person name="Ohm R."/>
            <person name="Pangilinan J."/>
            <person name="Park H.-J."/>
            <person name="Ramirez L."/>
            <person name="Alfaro M."/>
            <person name="Sun H."/>
            <person name="Tritt A."/>
            <person name="Yoshinaga Y."/>
            <person name="Zwiers L.-H."/>
            <person name="Turgeon B."/>
            <person name="Goodwin S."/>
            <person name="Spatafora J."/>
            <person name="Crous P."/>
            <person name="Grigoriev I."/>
        </authorList>
    </citation>
    <scope>NUCLEOTIDE SEQUENCE</scope>
    <source>
        <strain evidence="10">CBS 627.86</strain>
    </source>
</reference>
<evidence type="ECO:0000256" key="4">
    <source>
        <dbReference type="ARBA" id="ARBA00022741"/>
    </source>
</evidence>
<dbReference type="InterPro" id="IPR011009">
    <property type="entry name" value="Kinase-like_dom_sf"/>
</dbReference>
<keyword evidence="3" id="KW-0808">Transferase</keyword>
<evidence type="ECO:0000256" key="6">
    <source>
        <dbReference type="ARBA" id="ARBA00022840"/>
    </source>
</evidence>